<evidence type="ECO:0000256" key="4">
    <source>
        <dbReference type="RuleBase" id="RU362027"/>
    </source>
</evidence>
<dbReference type="GO" id="GO:0071555">
    <property type="term" value="P:cell wall organization"/>
    <property type="evidence" value="ECO:0007669"/>
    <property type="project" value="UniProtKB-KW"/>
</dbReference>
<keyword evidence="4" id="KW-0333">Golgi apparatus</keyword>
<organism evidence="5 6">
    <name type="scientific">Marchantia polymorpha</name>
    <name type="common">Common liverwort</name>
    <name type="synonym">Marchantia aquatica</name>
    <dbReference type="NCBI Taxonomy" id="3197"/>
    <lineage>
        <taxon>Eukaryota</taxon>
        <taxon>Viridiplantae</taxon>
        <taxon>Streptophyta</taxon>
        <taxon>Embryophyta</taxon>
        <taxon>Marchantiophyta</taxon>
        <taxon>Marchantiopsida</taxon>
        <taxon>Marchantiidae</taxon>
        <taxon>Marchantiales</taxon>
        <taxon>Marchantiaceae</taxon>
        <taxon>Marchantia</taxon>
    </lineage>
</organism>
<keyword evidence="4" id="KW-1133">Transmembrane helix</keyword>
<dbReference type="GO" id="GO:0047262">
    <property type="term" value="F:polygalacturonate 4-alpha-galacturonosyltransferase activity"/>
    <property type="evidence" value="ECO:0007669"/>
    <property type="project" value="InterPro"/>
</dbReference>
<evidence type="ECO:0000256" key="1">
    <source>
        <dbReference type="ARBA" id="ARBA00004877"/>
    </source>
</evidence>
<keyword evidence="4" id="KW-0472">Membrane</keyword>
<dbReference type="EMBL" id="KZ772694">
    <property type="protein sequence ID" value="PTQ43931.1"/>
    <property type="molecule type" value="Genomic_DNA"/>
</dbReference>
<reference evidence="6" key="1">
    <citation type="journal article" date="2017" name="Cell">
        <title>Insights into land plant evolution garnered from the Marchantia polymorpha genome.</title>
        <authorList>
            <person name="Bowman J.L."/>
            <person name="Kohchi T."/>
            <person name="Yamato K.T."/>
            <person name="Jenkins J."/>
            <person name="Shu S."/>
            <person name="Ishizaki K."/>
            <person name="Yamaoka S."/>
            <person name="Nishihama R."/>
            <person name="Nakamura Y."/>
            <person name="Berger F."/>
            <person name="Adam C."/>
            <person name="Aki S.S."/>
            <person name="Althoff F."/>
            <person name="Araki T."/>
            <person name="Arteaga-Vazquez M.A."/>
            <person name="Balasubrmanian S."/>
            <person name="Barry K."/>
            <person name="Bauer D."/>
            <person name="Boehm C.R."/>
            <person name="Briginshaw L."/>
            <person name="Caballero-Perez J."/>
            <person name="Catarino B."/>
            <person name="Chen F."/>
            <person name="Chiyoda S."/>
            <person name="Chovatia M."/>
            <person name="Davies K.M."/>
            <person name="Delmans M."/>
            <person name="Demura T."/>
            <person name="Dierschke T."/>
            <person name="Dolan L."/>
            <person name="Dorantes-Acosta A.E."/>
            <person name="Eklund D.M."/>
            <person name="Florent S.N."/>
            <person name="Flores-Sandoval E."/>
            <person name="Fujiyama A."/>
            <person name="Fukuzawa H."/>
            <person name="Galik B."/>
            <person name="Grimanelli D."/>
            <person name="Grimwood J."/>
            <person name="Grossniklaus U."/>
            <person name="Hamada T."/>
            <person name="Haseloff J."/>
            <person name="Hetherington A.J."/>
            <person name="Higo A."/>
            <person name="Hirakawa Y."/>
            <person name="Hundley H.N."/>
            <person name="Ikeda Y."/>
            <person name="Inoue K."/>
            <person name="Inoue S.I."/>
            <person name="Ishida S."/>
            <person name="Jia Q."/>
            <person name="Kakita M."/>
            <person name="Kanazawa T."/>
            <person name="Kawai Y."/>
            <person name="Kawashima T."/>
            <person name="Kennedy M."/>
            <person name="Kinose K."/>
            <person name="Kinoshita T."/>
            <person name="Kohara Y."/>
            <person name="Koide E."/>
            <person name="Komatsu K."/>
            <person name="Kopischke S."/>
            <person name="Kubo M."/>
            <person name="Kyozuka J."/>
            <person name="Lagercrantz U."/>
            <person name="Lin S.S."/>
            <person name="Lindquist E."/>
            <person name="Lipzen A.M."/>
            <person name="Lu C.W."/>
            <person name="De Luna E."/>
            <person name="Martienssen R.A."/>
            <person name="Minamino N."/>
            <person name="Mizutani M."/>
            <person name="Mizutani M."/>
            <person name="Mochizuki N."/>
            <person name="Monte I."/>
            <person name="Mosher R."/>
            <person name="Nagasaki H."/>
            <person name="Nakagami H."/>
            <person name="Naramoto S."/>
            <person name="Nishitani K."/>
            <person name="Ohtani M."/>
            <person name="Okamoto T."/>
            <person name="Okumura M."/>
            <person name="Phillips J."/>
            <person name="Pollak B."/>
            <person name="Reinders A."/>
            <person name="Rovekamp M."/>
            <person name="Sano R."/>
            <person name="Sawa S."/>
            <person name="Schmid M.W."/>
            <person name="Shirakawa M."/>
            <person name="Solano R."/>
            <person name="Spunde A."/>
            <person name="Suetsugu N."/>
            <person name="Sugano S."/>
            <person name="Sugiyama A."/>
            <person name="Sun R."/>
            <person name="Suzuki Y."/>
            <person name="Takenaka M."/>
            <person name="Takezawa D."/>
            <person name="Tomogane H."/>
            <person name="Tsuzuki M."/>
            <person name="Ueda T."/>
            <person name="Umeda M."/>
            <person name="Ward J.M."/>
            <person name="Watanabe Y."/>
            <person name="Yazaki K."/>
            <person name="Yokoyama R."/>
            <person name="Yoshitake Y."/>
            <person name="Yotsui I."/>
            <person name="Zachgo S."/>
            <person name="Schmutz J."/>
        </authorList>
    </citation>
    <scope>NUCLEOTIDE SEQUENCE [LARGE SCALE GENOMIC DNA]</scope>
    <source>
        <strain evidence="6">Tak-1</strain>
    </source>
</reference>
<dbReference type="InterPro" id="IPR002495">
    <property type="entry name" value="Glyco_trans_8"/>
</dbReference>
<protein>
    <recommendedName>
        <fullName evidence="4">Hexosyltransferase</fullName>
        <ecNumber evidence="4">2.4.1.-</ecNumber>
    </recommendedName>
</protein>
<accession>A0A2R6XCU1</accession>
<dbReference type="Gene3D" id="3.90.550.10">
    <property type="entry name" value="Spore Coat Polysaccharide Biosynthesis Protein SpsA, Chain A"/>
    <property type="match status" value="1"/>
</dbReference>
<dbReference type="Pfam" id="PF01501">
    <property type="entry name" value="Glyco_transf_8"/>
    <property type="match status" value="1"/>
</dbReference>
<dbReference type="EC" id="2.4.1.-" evidence="4"/>
<evidence type="ECO:0000256" key="3">
    <source>
        <dbReference type="ARBA" id="ARBA00022676"/>
    </source>
</evidence>
<dbReference type="AlphaFoldDB" id="A0A2R6XCU1"/>
<sequence length="533" mass="60569">MQVHISPSMRRITISTTNGFLDPMKLKGAVRYLSYRCLFWTILILVFLLPFLFITTMIATLEGANKCTSIYCLTRKFGPGAPWRSNNIPQQYSREFVTALELAAKTKLPKGVAVPETIHALIDEAKAKNYDTKTLLATLSAMVENKDEQTRTAKLQEALYRHFASSGIPKGMHCLSLKLTSEYSTNALARQDLPSPDLAPGLTDNSLHHYVVATDNVLAASVVVSSAIKNALEPRKIVFHVITDQKTYAAMHSWFSLHPLPPAIVEVKGVHQFDWLTKDNVPVLEVLESSADILRYYHGDHSAGTDLSDSPTILAAKLQARSPKYISIMNHLRIYLPDLFPELNKVLFLDDDVVVQRDLGPLWDIDMQGKVNGAVETCRGEDPWVMSKHFRNYFNFSNPVISNTFSPDQCAWAYGMNMFDLHEWRKTEITKIYHRWQKLNLRSNLTLWRLGTLPPALIAFDGYVHPISSSWHMLGLGYHAKSNIENIRKSGVIHYNGQAKPWLEIGFPELRPFWAKYVNYSNEFIRHCNILQH</sequence>
<keyword evidence="3 4" id="KW-0808">Transferase</keyword>
<dbReference type="PANTHER" id="PTHR32116">
    <property type="entry name" value="GALACTURONOSYLTRANSFERASE 4-RELATED"/>
    <property type="match status" value="1"/>
</dbReference>
<comment type="subcellular location">
    <subcellularLocation>
        <location evidence="4">Golgi apparatus membrane</location>
        <topology evidence="4">Single-pass type II membrane protein</topology>
    </subcellularLocation>
</comment>
<keyword evidence="3 4" id="KW-0328">Glycosyltransferase</keyword>
<dbReference type="CDD" id="cd06429">
    <property type="entry name" value="GT8_like_1"/>
    <property type="match status" value="1"/>
</dbReference>
<dbReference type="SUPFAM" id="SSF53448">
    <property type="entry name" value="Nucleotide-diphospho-sugar transferases"/>
    <property type="match status" value="1"/>
</dbReference>
<dbReference type="GO" id="GO:0000139">
    <property type="term" value="C:Golgi membrane"/>
    <property type="evidence" value="ECO:0007669"/>
    <property type="project" value="UniProtKB-SubCell"/>
</dbReference>
<dbReference type="OMA" id="NAYHHFI"/>
<dbReference type="InterPro" id="IPR029993">
    <property type="entry name" value="GAUT"/>
</dbReference>
<dbReference type="OrthoDB" id="411524at2759"/>
<keyword evidence="4" id="KW-0812">Transmembrane</keyword>
<keyword evidence="4" id="KW-0961">Cell wall biogenesis/degradation</keyword>
<comment type="pathway">
    <text evidence="1 4">Glycan metabolism; pectin biosynthesis.</text>
</comment>
<dbReference type="GO" id="GO:0045489">
    <property type="term" value="P:pectin biosynthetic process"/>
    <property type="evidence" value="ECO:0007669"/>
    <property type="project" value="UniProtKB-UniPathway"/>
</dbReference>
<evidence type="ECO:0000313" key="5">
    <source>
        <dbReference type="EMBL" id="PTQ43931.1"/>
    </source>
</evidence>
<gene>
    <name evidence="5" type="ORF">MARPO_0022s0037</name>
</gene>
<dbReference type="Proteomes" id="UP000244005">
    <property type="component" value="Unassembled WGS sequence"/>
</dbReference>
<dbReference type="PANTHER" id="PTHR32116:SF27">
    <property type="entry name" value="GALACTURONOSYLTRANSFERASE 13-RELATED"/>
    <property type="match status" value="1"/>
</dbReference>
<dbReference type="UniPathway" id="UPA00845"/>
<dbReference type="Gramene" id="Mp3g04920.1">
    <property type="protein sequence ID" value="Mp3g04920.1.cds"/>
    <property type="gene ID" value="Mp3g04920"/>
</dbReference>
<proteinExistence type="inferred from homology"/>
<dbReference type="InterPro" id="IPR029044">
    <property type="entry name" value="Nucleotide-diphossugar_trans"/>
</dbReference>
<evidence type="ECO:0000313" key="6">
    <source>
        <dbReference type="Proteomes" id="UP000244005"/>
    </source>
</evidence>
<comment type="similarity">
    <text evidence="2 4">Belongs to the glycosyltransferase 8 family.</text>
</comment>
<keyword evidence="6" id="KW-1185">Reference proteome</keyword>
<evidence type="ECO:0000256" key="2">
    <source>
        <dbReference type="ARBA" id="ARBA00006351"/>
    </source>
</evidence>
<name>A0A2R6XCU1_MARPO</name>
<feature type="transmembrane region" description="Helical" evidence="4">
    <location>
        <begin position="37"/>
        <end position="61"/>
    </location>
</feature>